<evidence type="ECO:0000256" key="9">
    <source>
        <dbReference type="ARBA" id="ARBA00038489"/>
    </source>
</evidence>
<evidence type="ECO:0000256" key="2">
    <source>
        <dbReference type="ARBA" id="ARBA00013017"/>
    </source>
</evidence>
<dbReference type="GO" id="GO:0034599">
    <property type="term" value="P:cellular response to oxidative stress"/>
    <property type="evidence" value="ECO:0007669"/>
    <property type="project" value="TreeGrafter"/>
</dbReference>
<dbReference type="AlphaFoldDB" id="A0A2K5ASM0"/>
<gene>
    <name evidence="13" type="primary">bcp</name>
    <name evidence="13" type="ORF">NCAV_1479</name>
</gene>
<evidence type="ECO:0000256" key="4">
    <source>
        <dbReference type="ARBA" id="ARBA00022862"/>
    </source>
</evidence>
<dbReference type="PIRSF" id="PIRSF000239">
    <property type="entry name" value="AHPC"/>
    <property type="match status" value="1"/>
</dbReference>
<evidence type="ECO:0000256" key="11">
    <source>
        <dbReference type="PIRSR" id="PIRSR000239-1"/>
    </source>
</evidence>
<evidence type="ECO:0000256" key="1">
    <source>
        <dbReference type="ARBA" id="ARBA00011245"/>
    </source>
</evidence>
<proteinExistence type="inferred from homology"/>
<evidence type="ECO:0000256" key="5">
    <source>
        <dbReference type="ARBA" id="ARBA00023002"/>
    </source>
</evidence>
<dbReference type="GO" id="GO:0045454">
    <property type="term" value="P:cell redox homeostasis"/>
    <property type="evidence" value="ECO:0007669"/>
    <property type="project" value="TreeGrafter"/>
</dbReference>
<dbReference type="Proteomes" id="UP000236248">
    <property type="component" value="Chromosome NCAV"/>
</dbReference>
<sequence length="152" mass="16715">MGDGASIGVGSPAPDFTAESTQGRIRLSNYKGKSVVLYFYVKDMTPGCTVQSIGIKDSMERIRALGAEVIGISSDDLESHKRFAAKYGLNFPLVSDADNSISKAYGVFNEEKGRARRVTFIIDRDGVIRHIMNRVDVKSHADDVIDMLKKLQ</sequence>
<dbReference type="InterPro" id="IPR050924">
    <property type="entry name" value="Peroxiredoxin_BCP/PrxQ"/>
</dbReference>
<evidence type="ECO:0000256" key="6">
    <source>
        <dbReference type="ARBA" id="ARBA00023157"/>
    </source>
</evidence>
<dbReference type="EMBL" id="LT981265">
    <property type="protein sequence ID" value="SPC34645.1"/>
    <property type="molecule type" value="Genomic_DNA"/>
</dbReference>
<dbReference type="PANTHER" id="PTHR42801">
    <property type="entry name" value="THIOREDOXIN-DEPENDENT PEROXIDE REDUCTASE"/>
    <property type="match status" value="1"/>
</dbReference>
<dbReference type="KEGG" id="ncv:NCAV_1479"/>
<evidence type="ECO:0000256" key="7">
    <source>
        <dbReference type="ARBA" id="ARBA00023284"/>
    </source>
</evidence>
<dbReference type="InterPro" id="IPR024706">
    <property type="entry name" value="Peroxiredoxin_AhpC-typ"/>
</dbReference>
<dbReference type="Gene3D" id="3.40.30.10">
    <property type="entry name" value="Glutaredoxin"/>
    <property type="match status" value="1"/>
</dbReference>
<dbReference type="GO" id="GO:0008379">
    <property type="term" value="F:thioredoxin peroxidase activity"/>
    <property type="evidence" value="ECO:0007669"/>
    <property type="project" value="TreeGrafter"/>
</dbReference>
<organism evidence="13 14">
    <name type="scientific">Candidatus Nitrosocaldus cavascurensis</name>
    <dbReference type="NCBI Taxonomy" id="2058097"/>
    <lineage>
        <taxon>Archaea</taxon>
        <taxon>Nitrososphaerota</taxon>
        <taxon>Nitrososphaeria</taxon>
        <taxon>Candidatus Nitrosocaldales</taxon>
        <taxon>Candidatus Nitrosocaldaceae</taxon>
        <taxon>Candidatus Nitrosocaldus</taxon>
    </lineage>
</organism>
<protein>
    <recommendedName>
        <fullName evidence="2">thioredoxin-dependent peroxiredoxin</fullName>
        <ecNumber evidence="2">1.11.1.24</ecNumber>
    </recommendedName>
    <alternativeName>
        <fullName evidence="8">Thioredoxin peroxidase</fullName>
    </alternativeName>
</protein>
<keyword evidence="5 13" id="KW-0560">Oxidoreductase</keyword>
<dbReference type="Pfam" id="PF00578">
    <property type="entry name" value="AhpC-TSA"/>
    <property type="match status" value="1"/>
</dbReference>
<comment type="similarity">
    <text evidence="9">Belongs to the peroxiredoxin family. BCP/PrxQ subfamily.</text>
</comment>
<keyword evidence="4" id="KW-0049">Antioxidant</keyword>
<evidence type="ECO:0000259" key="12">
    <source>
        <dbReference type="PROSITE" id="PS51352"/>
    </source>
</evidence>
<dbReference type="PROSITE" id="PS51352">
    <property type="entry name" value="THIOREDOXIN_2"/>
    <property type="match status" value="1"/>
</dbReference>
<evidence type="ECO:0000313" key="14">
    <source>
        <dbReference type="Proteomes" id="UP000236248"/>
    </source>
</evidence>
<evidence type="ECO:0000256" key="8">
    <source>
        <dbReference type="ARBA" id="ARBA00032824"/>
    </source>
</evidence>
<comment type="subunit">
    <text evidence="1">Monomer.</text>
</comment>
<accession>A0A2K5ASM0</accession>
<keyword evidence="3 13" id="KW-0575">Peroxidase</keyword>
<keyword evidence="14" id="KW-1185">Reference proteome</keyword>
<evidence type="ECO:0000313" key="13">
    <source>
        <dbReference type="EMBL" id="SPC34645.1"/>
    </source>
</evidence>
<evidence type="ECO:0000256" key="10">
    <source>
        <dbReference type="ARBA" id="ARBA00049091"/>
    </source>
</evidence>
<name>A0A2K5ASM0_9ARCH</name>
<dbReference type="SUPFAM" id="SSF52833">
    <property type="entry name" value="Thioredoxin-like"/>
    <property type="match status" value="1"/>
</dbReference>
<dbReference type="PANTHER" id="PTHR42801:SF4">
    <property type="entry name" value="AHPC_TSA FAMILY PROTEIN"/>
    <property type="match status" value="1"/>
</dbReference>
<dbReference type="InterPro" id="IPR000866">
    <property type="entry name" value="AhpC/TSA"/>
</dbReference>
<keyword evidence="6" id="KW-1015">Disulfide bond</keyword>
<dbReference type="InterPro" id="IPR036249">
    <property type="entry name" value="Thioredoxin-like_sf"/>
</dbReference>
<dbReference type="EC" id="1.11.1.24" evidence="2"/>
<dbReference type="GeneID" id="41595470"/>
<dbReference type="CDD" id="cd03017">
    <property type="entry name" value="PRX_BCP"/>
    <property type="match status" value="1"/>
</dbReference>
<feature type="domain" description="Thioredoxin" evidence="12">
    <location>
        <begin position="7"/>
        <end position="152"/>
    </location>
</feature>
<dbReference type="InterPro" id="IPR013766">
    <property type="entry name" value="Thioredoxin_domain"/>
</dbReference>
<feature type="active site" description="Cysteine sulfenic acid (-SOH) intermediate; for peroxidase activity" evidence="11">
    <location>
        <position position="48"/>
    </location>
</feature>
<reference evidence="14" key="1">
    <citation type="submission" date="2018-01" db="EMBL/GenBank/DDBJ databases">
        <authorList>
            <person name="Kerou L M."/>
        </authorList>
    </citation>
    <scope>NUCLEOTIDE SEQUENCE [LARGE SCALE GENOMIC DNA]</scope>
    <source>
        <strain evidence="14">SCU2</strain>
    </source>
</reference>
<dbReference type="FunFam" id="3.40.30.10:FF:000007">
    <property type="entry name" value="Thioredoxin-dependent thiol peroxidase"/>
    <property type="match status" value="1"/>
</dbReference>
<keyword evidence="7" id="KW-0676">Redox-active center</keyword>
<evidence type="ECO:0000256" key="3">
    <source>
        <dbReference type="ARBA" id="ARBA00022559"/>
    </source>
</evidence>
<comment type="catalytic activity">
    <reaction evidence="10">
        <text>a hydroperoxide + [thioredoxin]-dithiol = an alcohol + [thioredoxin]-disulfide + H2O</text>
        <dbReference type="Rhea" id="RHEA:62620"/>
        <dbReference type="Rhea" id="RHEA-COMP:10698"/>
        <dbReference type="Rhea" id="RHEA-COMP:10700"/>
        <dbReference type="ChEBI" id="CHEBI:15377"/>
        <dbReference type="ChEBI" id="CHEBI:29950"/>
        <dbReference type="ChEBI" id="CHEBI:30879"/>
        <dbReference type="ChEBI" id="CHEBI:35924"/>
        <dbReference type="ChEBI" id="CHEBI:50058"/>
        <dbReference type="EC" id="1.11.1.24"/>
    </reaction>
</comment>
<dbReference type="GO" id="GO:0005737">
    <property type="term" value="C:cytoplasm"/>
    <property type="evidence" value="ECO:0007669"/>
    <property type="project" value="TreeGrafter"/>
</dbReference>
<dbReference type="RefSeq" id="WP_103286738.1">
    <property type="nucleotide sequence ID" value="NZ_LT981265.1"/>
</dbReference>